<keyword evidence="9" id="KW-1185">Reference proteome</keyword>
<reference evidence="8 9" key="1">
    <citation type="submission" date="2021-04" db="EMBL/GenBank/DDBJ databases">
        <title>Genome analysis of Polyangium sp.</title>
        <authorList>
            <person name="Li Y."/>
            <person name="Wang J."/>
        </authorList>
    </citation>
    <scope>NUCLEOTIDE SEQUENCE [LARGE SCALE GENOMIC DNA]</scope>
    <source>
        <strain evidence="8 9">SDU14</strain>
    </source>
</reference>
<dbReference type="RefSeq" id="WP_272458708.1">
    <property type="nucleotide sequence ID" value="NZ_JAGTJJ010000010.1"/>
</dbReference>
<keyword evidence="3" id="KW-0964">Secreted</keyword>
<evidence type="ECO:0000313" key="9">
    <source>
        <dbReference type="Proteomes" id="UP001151081"/>
    </source>
</evidence>
<dbReference type="PANTHER" id="PTHR32305:SF15">
    <property type="entry name" value="PROTEIN RHSA-RELATED"/>
    <property type="match status" value="1"/>
</dbReference>
<dbReference type="InterPro" id="IPR006533">
    <property type="entry name" value="T6SS_Vgr_RhsGE"/>
</dbReference>
<gene>
    <name evidence="8" type="primary">tssI</name>
    <name evidence="8" type="ORF">KEG57_20400</name>
</gene>
<dbReference type="NCBIfam" id="TIGR03361">
    <property type="entry name" value="VI_Rhs_Vgr"/>
    <property type="match status" value="1"/>
</dbReference>
<organism evidence="8 9">
    <name type="scientific">Polyangium jinanense</name>
    <dbReference type="NCBI Taxonomy" id="2829994"/>
    <lineage>
        <taxon>Bacteria</taxon>
        <taxon>Pseudomonadati</taxon>
        <taxon>Myxococcota</taxon>
        <taxon>Polyangia</taxon>
        <taxon>Polyangiales</taxon>
        <taxon>Polyangiaceae</taxon>
        <taxon>Polyangium</taxon>
    </lineage>
</organism>
<comment type="caution">
    <text evidence="8">The sequence shown here is derived from an EMBL/GenBank/DDBJ whole genome shotgun (WGS) entry which is preliminary data.</text>
</comment>
<evidence type="ECO:0000256" key="4">
    <source>
        <dbReference type="SAM" id="MobiDB-lite"/>
    </source>
</evidence>
<protein>
    <submittedName>
        <fullName evidence="8">Type VI secretion system tip protein VgrG</fullName>
    </submittedName>
</protein>
<evidence type="ECO:0000256" key="3">
    <source>
        <dbReference type="ARBA" id="ARBA00022525"/>
    </source>
</evidence>
<comment type="similarity">
    <text evidence="2">Belongs to the VgrG protein family.</text>
</comment>
<dbReference type="InterPro" id="IPR054030">
    <property type="entry name" value="Gp5_Vgr_C"/>
</dbReference>
<feature type="region of interest" description="Disordered" evidence="4">
    <location>
        <begin position="465"/>
        <end position="490"/>
    </location>
</feature>
<sequence length="885" mass="96908">MAHSSEPRTHFEFRASEFGKGRLTVVKIAGEERISRPFAFDVVAFAEAQGLDEASFERDMIGKDAVLCIAVPDHAPRIVRGVVSRVRAEGAVEQGRIAFRLRLVPRLALCRRNQRSRIFQDRTFPEIVATVLAGHGIPCRFDLLGPHPRRAYCVQHRESDLAFVQRLAAEAGVFYHFEFPGDGTDDAREVVVFGDAPTLYPRIPGADVLVFRRADGATALTVREDQVTRFIRQTSAATEGTLVRDHDFRKPTAELRASAGKAEGLVVYEHHGEDEEPEIDPARAITMLEQRRARAALAEGTTYCRRLSPGHRFTLEDHDVPALNGPYVVVRAVHEGHDPQHAGTNDPVFTTTFRAAPATVAIRPKKPRRTMRQVMETATVVGPSGQEIHTDPYGRIKVQFHWDLEGKHDEHSSSWIRIAQAWAGTGWGFQFIPRVGMEVLVGFLGGDLDRPVVMGCLNDATHPPTFKLPDAKTRSGIRTQTTPGGGGYNEISFEDRAGAEEISIHAQKDLRETIENDHDETVTHDKTVTIGGKHVLRVQGDRDDHVAGALVQTIDGGATVSVSGGMAQSTGGDVASEVRGSRAEVVHGSDRHTVHGDHLTVVMGQSVLRVEAEHAVVVGEGRDDGIVETNVSGKWIVSAGKTARIQADQGISLVVGDSVVEILSDRIVLRARRVEIEGQESAAMTGKGPAVRLGEEAEIVSKVLKLYGEKSSIELDRDASVKGTRVLLNCKDSRPKDPTRDEPEPETVKLRIKLTDENFEPYAGKLYDLVCEGFKCDGITGPDGLVERDVPKDAQTARITLWLGEDRTGPKREYSVKIGALPDIASIAGAQVRLKNLGYYVGAIRGGIDDETRAALAWFQKDHKLEETGALDEATQRTLLDVHGN</sequence>
<dbReference type="GO" id="GO:0005576">
    <property type="term" value="C:extracellular region"/>
    <property type="evidence" value="ECO:0007669"/>
    <property type="project" value="UniProtKB-SubCell"/>
</dbReference>
<dbReference type="Gene3D" id="2.40.50.230">
    <property type="entry name" value="Gp5 N-terminal domain"/>
    <property type="match status" value="1"/>
</dbReference>
<evidence type="ECO:0000259" key="5">
    <source>
        <dbReference type="Pfam" id="PF01471"/>
    </source>
</evidence>
<feature type="domain" description="Gp5/Type VI secretion system Vgr C-terminal trimerisation" evidence="7">
    <location>
        <begin position="475"/>
        <end position="578"/>
    </location>
</feature>
<dbReference type="SUPFAM" id="SSF47090">
    <property type="entry name" value="PGBD-like"/>
    <property type="match status" value="1"/>
</dbReference>
<dbReference type="SUPFAM" id="SSF69255">
    <property type="entry name" value="gp5 N-terminal domain-like"/>
    <property type="match status" value="1"/>
</dbReference>
<evidence type="ECO:0000259" key="6">
    <source>
        <dbReference type="Pfam" id="PF04717"/>
    </source>
</evidence>
<dbReference type="AlphaFoldDB" id="A0A9X3X524"/>
<dbReference type="Gene3D" id="4.10.220.110">
    <property type="match status" value="1"/>
</dbReference>
<feature type="domain" description="Gp5/Type VI secretion system Vgr protein OB-fold" evidence="6">
    <location>
        <begin position="390"/>
        <end position="457"/>
    </location>
</feature>
<dbReference type="InterPro" id="IPR006531">
    <property type="entry name" value="Gp5/Vgr_OB"/>
</dbReference>
<dbReference type="Proteomes" id="UP001151081">
    <property type="component" value="Unassembled WGS sequence"/>
</dbReference>
<dbReference type="SUPFAM" id="SSF69279">
    <property type="entry name" value="Phage tail proteins"/>
    <property type="match status" value="2"/>
</dbReference>
<dbReference type="Gene3D" id="1.10.101.10">
    <property type="entry name" value="PGBD-like superfamily/PGBD"/>
    <property type="match status" value="1"/>
</dbReference>
<dbReference type="InterPro" id="IPR050708">
    <property type="entry name" value="T6SS_VgrG/RHS"/>
</dbReference>
<dbReference type="InterPro" id="IPR037026">
    <property type="entry name" value="Vgr_OB-fold_dom_sf"/>
</dbReference>
<dbReference type="InterPro" id="IPR036365">
    <property type="entry name" value="PGBD-like_sf"/>
</dbReference>
<dbReference type="Gene3D" id="2.30.110.50">
    <property type="match status" value="1"/>
</dbReference>
<accession>A0A9X3X524</accession>
<dbReference type="PANTHER" id="PTHR32305">
    <property type="match status" value="1"/>
</dbReference>
<comment type="subcellular location">
    <subcellularLocation>
        <location evidence="1">Secreted</location>
    </subcellularLocation>
</comment>
<dbReference type="Pfam" id="PF22178">
    <property type="entry name" value="Gp5_trimer_C"/>
    <property type="match status" value="1"/>
</dbReference>
<evidence type="ECO:0000256" key="2">
    <source>
        <dbReference type="ARBA" id="ARBA00005558"/>
    </source>
</evidence>
<dbReference type="InterPro" id="IPR036366">
    <property type="entry name" value="PGBDSf"/>
</dbReference>
<dbReference type="Pfam" id="PF01471">
    <property type="entry name" value="PG_binding_1"/>
    <property type="match status" value="1"/>
</dbReference>
<dbReference type="SUPFAM" id="SSF69349">
    <property type="entry name" value="Phage fibre proteins"/>
    <property type="match status" value="1"/>
</dbReference>
<feature type="domain" description="Peptidoglycan binding-like" evidence="5">
    <location>
        <begin position="830"/>
        <end position="879"/>
    </location>
</feature>
<dbReference type="NCBIfam" id="TIGR01646">
    <property type="entry name" value="vgr_GE"/>
    <property type="match status" value="1"/>
</dbReference>
<dbReference type="InterPro" id="IPR002477">
    <property type="entry name" value="Peptidoglycan-bd-like"/>
</dbReference>
<dbReference type="InterPro" id="IPR017847">
    <property type="entry name" value="T6SS_RhsGE_Vgr_subset"/>
</dbReference>
<proteinExistence type="inferred from homology"/>
<evidence type="ECO:0000256" key="1">
    <source>
        <dbReference type="ARBA" id="ARBA00004613"/>
    </source>
</evidence>
<dbReference type="Pfam" id="PF05954">
    <property type="entry name" value="Phage_GPD"/>
    <property type="match status" value="1"/>
</dbReference>
<dbReference type="Gene3D" id="3.55.50.10">
    <property type="entry name" value="Baseplate protein-like domains"/>
    <property type="match status" value="1"/>
</dbReference>
<name>A0A9X3X524_9BACT</name>
<dbReference type="Pfam" id="PF04717">
    <property type="entry name" value="Phage_base_V"/>
    <property type="match status" value="1"/>
</dbReference>
<evidence type="ECO:0000313" key="8">
    <source>
        <dbReference type="EMBL" id="MDC3982885.1"/>
    </source>
</evidence>
<evidence type="ECO:0000259" key="7">
    <source>
        <dbReference type="Pfam" id="PF22178"/>
    </source>
</evidence>
<dbReference type="EMBL" id="JAGTJJ010000010">
    <property type="protein sequence ID" value="MDC3982885.1"/>
    <property type="molecule type" value="Genomic_DNA"/>
</dbReference>